<proteinExistence type="predicted"/>
<reference evidence="2" key="1">
    <citation type="journal article" date="2020" name="mSystems">
        <title>Genome- and Community-Level Interaction Insights into Carbon Utilization and Element Cycling Functions of Hydrothermarchaeota in Hydrothermal Sediment.</title>
        <authorList>
            <person name="Zhou Z."/>
            <person name="Liu Y."/>
            <person name="Xu W."/>
            <person name="Pan J."/>
            <person name="Luo Z.H."/>
            <person name="Li M."/>
        </authorList>
    </citation>
    <scope>NUCLEOTIDE SEQUENCE [LARGE SCALE GENOMIC DNA]</scope>
    <source>
        <strain evidence="2">SpSt-61</strain>
    </source>
</reference>
<feature type="domain" description="Peptidase M15C" evidence="1">
    <location>
        <begin position="60"/>
        <end position="116"/>
    </location>
</feature>
<evidence type="ECO:0000313" key="2">
    <source>
        <dbReference type="EMBL" id="HGU53954.1"/>
    </source>
</evidence>
<dbReference type="EMBL" id="DSZZ01000496">
    <property type="protein sequence ID" value="HGU53954.1"/>
    <property type="molecule type" value="Genomic_DNA"/>
</dbReference>
<dbReference type="Gene3D" id="3.30.1380.10">
    <property type="match status" value="1"/>
</dbReference>
<dbReference type="InterPro" id="IPR009045">
    <property type="entry name" value="Zn_M74/Hedgehog-like"/>
</dbReference>
<name>A0A7V4NGE6_FERPE</name>
<dbReference type="InterPro" id="IPR039561">
    <property type="entry name" value="Peptidase_M15C"/>
</dbReference>
<organism evidence="2">
    <name type="scientific">Fervidobacterium pennivorans</name>
    <dbReference type="NCBI Taxonomy" id="93466"/>
    <lineage>
        <taxon>Bacteria</taxon>
        <taxon>Thermotogati</taxon>
        <taxon>Thermotogota</taxon>
        <taxon>Thermotogae</taxon>
        <taxon>Thermotogales</taxon>
        <taxon>Fervidobacteriaceae</taxon>
        <taxon>Fervidobacterium</taxon>
    </lineage>
</organism>
<protein>
    <submittedName>
        <fullName evidence="2">M15 family peptidase</fullName>
    </submittedName>
</protein>
<comment type="caution">
    <text evidence="2">The sequence shown here is derived from an EMBL/GenBank/DDBJ whole genome shotgun (WGS) entry which is preliminary data.</text>
</comment>
<dbReference type="GO" id="GO:0008233">
    <property type="term" value="F:peptidase activity"/>
    <property type="evidence" value="ECO:0007669"/>
    <property type="project" value="InterPro"/>
</dbReference>
<gene>
    <name evidence="2" type="ORF">ENT78_10620</name>
</gene>
<sequence length="129" mass="15005">MCKKQEINVSVYYAYRTKEEQYALYLQGRASLEEVNKARAQVGLPLIKESENRIVTTLLDSAHNHGLAADFVPVVNGKAIWDDYELWNKCGEIALSLGLEWGGTWKDFPDYSHLQMEDWRKYVKQSERF</sequence>
<dbReference type="CDD" id="cd14845">
    <property type="entry name" value="L-Ala-D-Glu_peptidase_like"/>
    <property type="match status" value="1"/>
</dbReference>
<accession>A0A7V4NGE6</accession>
<dbReference type="SUPFAM" id="SSF55166">
    <property type="entry name" value="Hedgehog/DD-peptidase"/>
    <property type="match status" value="1"/>
</dbReference>
<dbReference type="AlphaFoldDB" id="A0A7V4NGE6"/>
<dbReference type="Pfam" id="PF13539">
    <property type="entry name" value="Peptidase_M15_4"/>
    <property type="match status" value="1"/>
</dbReference>
<evidence type="ECO:0000259" key="1">
    <source>
        <dbReference type="Pfam" id="PF13539"/>
    </source>
</evidence>